<comment type="caution">
    <text evidence="3">The sequence shown here is derived from an EMBL/GenBank/DDBJ whole genome shotgun (WGS) entry which is preliminary data.</text>
</comment>
<dbReference type="PROSITE" id="PS50142">
    <property type="entry name" value="RNASE_3_2"/>
    <property type="match status" value="1"/>
</dbReference>
<dbReference type="Pfam" id="PF00636">
    <property type="entry name" value="Ribonuclease_3"/>
    <property type="match status" value="1"/>
</dbReference>
<keyword evidence="1" id="KW-0694">RNA-binding</keyword>
<organism evidence="3 4">
    <name type="scientific">Rasamsonia emersonii (strain ATCC 16479 / CBS 393.64 / IMI 116815)</name>
    <dbReference type="NCBI Taxonomy" id="1408163"/>
    <lineage>
        <taxon>Eukaryota</taxon>
        <taxon>Fungi</taxon>
        <taxon>Dikarya</taxon>
        <taxon>Ascomycota</taxon>
        <taxon>Pezizomycotina</taxon>
        <taxon>Eurotiomycetes</taxon>
        <taxon>Eurotiomycetidae</taxon>
        <taxon>Eurotiales</taxon>
        <taxon>Trichocomaceae</taxon>
        <taxon>Rasamsonia</taxon>
    </lineage>
</organism>
<name>A0A0F4YFA7_RASE3</name>
<dbReference type="SUPFAM" id="SSF69065">
    <property type="entry name" value="RNase III domain-like"/>
    <property type="match status" value="1"/>
</dbReference>
<dbReference type="InterPro" id="IPR036389">
    <property type="entry name" value="RNase_III_sf"/>
</dbReference>
<proteinExistence type="predicted"/>
<dbReference type="GO" id="GO:0034475">
    <property type="term" value="P:U4 snRNA 3'-end processing"/>
    <property type="evidence" value="ECO:0007669"/>
    <property type="project" value="TreeGrafter"/>
</dbReference>
<protein>
    <submittedName>
        <fullName evidence="3">Nucleolar RNAse III</fullName>
    </submittedName>
</protein>
<dbReference type="EMBL" id="LASV01000734">
    <property type="protein sequence ID" value="KKA16810.1"/>
    <property type="molecule type" value="Genomic_DNA"/>
</dbReference>
<dbReference type="GO" id="GO:0004525">
    <property type="term" value="F:ribonuclease III activity"/>
    <property type="evidence" value="ECO:0007669"/>
    <property type="project" value="InterPro"/>
</dbReference>
<dbReference type="GO" id="GO:0006364">
    <property type="term" value="P:rRNA processing"/>
    <property type="evidence" value="ECO:0007669"/>
    <property type="project" value="TreeGrafter"/>
</dbReference>
<dbReference type="InterPro" id="IPR000999">
    <property type="entry name" value="RNase_III_dom"/>
</dbReference>
<dbReference type="STRING" id="1408163.A0A0F4YFA7"/>
<evidence type="ECO:0000313" key="4">
    <source>
        <dbReference type="Proteomes" id="UP000053958"/>
    </source>
</evidence>
<evidence type="ECO:0000313" key="3">
    <source>
        <dbReference type="EMBL" id="KKA16810.1"/>
    </source>
</evidence>
<evidence type="ECO:0000256" key="1">
    <source>
        <dbReference type="ARBA" id="ARBA00022884"/>
    </source>
</evidence>
<dbReference type="PANTHER" id="PTHR11207:SF0">
    <property type="entry name" value="RIBONUCLEASE 3"/>
    <property type="match status" value="1"/>
</dbReference>
<dbReference type="GeneID" id="25321562"/>
<dbReference type="Gene3D" id="1.10.1520.10">
    <property type="entry name" value="Ribonuclease III domain"/>
    <property type="match status" value="1"/>
</dbReference>
<accession>A0A0F4YFA7</accession>
<feature type="domain" description="RNase III" evidence="2">
    <location>
        <begin position="179"/>
        <end position="298"/>
    </location>
</feature>
<gene>
    <name evidence="3" type="ORF">T310_9630</name>
</gene>
<dbReference type="GO" id="GO:0003723">
    <property type="term" value="F:RNA binding"/>
    <property type="evidence" value="ECO:0007669"/>
    <property type="project" value="UniProtKB-KW"/>
</dbReference>
<dbReference type="CDD" id="cd00593">
    <property type="entry name" value="RIBOc"/>
    <property type="match status" value="1"/>
</dbReference>
<dbReference type="Gene3D" id="3.30.160.20">
    <property type="match status" value="1"/>
</dbReference>
<dbReference type="PANTHER" id="PTHR11207">
    <property type="entry name" value="RIBONUCLEASE III"/>
    <property type="match status" value="1"/>
</dbReference>
<dbReference type="Proteomes" id="UP000053958">
    <property type="component" value="Unassembled WGS sequence"/>
</dbReference>
<evidence type="ECO:0000259" key="2">
    <source>
        <dbReference type="PROSITE" id="PS50142"/>
    </source>
</evidence>
<dbReference type="AlphaFoldDB" id="A0A0F4YFA7"/>
<dbReference type="GO" id="GO:0006369">
    <property type="term" value="P:termination of RNA polymerase II transcription"/>
    <property type="evidence" value="ECO:0007669"/>
    <property type="project" value="TreeGrafter"/>
</dbReference>
<sequence>MSSEKIFSICNIEQTFTRSSIRDLDAMIGKSVEARNPGFGQVKLYSFSMNMGSKRSHPQIDSNDISSSKEKRIKVDRNAVNIKSSCLRADSEEPQNQAKDLLAQLEELSGELLNHPQALQDYLGEAGGSDIIKAARQLQKAISQATVAQVSDCSITSPKTCNDALRTTETSNLPRLPPVHDTSLEHAVFTHPGVVKNCSAQPSREVSYDRLEILGDAYVETIATRLIWDRFPGLSSGRMSQVREDLVKNETLAHYADLYGFDKKVAVPQDHRSQPKRWMKTKADVFEAYVAAVILSDPVNGYQAAESWLVQLWMPKLSEVKQTQQTLKSKELLAKKIMGKGVKLKYVDERPPEQMKGGMQTFFIGVYLTGWGWNNQHLGSGHGLNKAIAGDEAARQALLNKPLIDQIAAAKHAHDTRIKTGSLEHVGEN</sequence>
<dbReference type="OrthoDB" id="2392202at2759"/>
<dbReference type="RefSeq" id="XP_013323422.1">
    <property type="nucleotide sequence ID" value="XM_013467968.1"/>
</dbReference>
<dbReference type="SUPFAM" id="SSF54768">
    <property type="entry name" value="dsRNA-binding domain-like"/>
    <property type="match status" value="1"/>
</dbReference>
<dbReference type="GO" id="GO:0005654">
    <property type="term" value="C:nucleoplasm"/>
    <property type="evidence" value="ECO:0007669"/>
    <property type="project" value="TreeGrafter"/>
</dbReference>
<keyword evidence="4" id="KW-1185">Reference proteome</keyword>
<reference evidence="3 4" key="1">
    <citation type="submission" date="2015-04" db="EMBL/GenBank/DDBJ databases">
        <authorList>
            <person name="Heijne W.H."/>
            <person name="Fedorova N.D."/>
            <person name="Nierman W.C."/>
            <person name="Vollebregt A.W."/>
            <person name="Zhao Z."/>
            <person name="Wu L."/>
            <person name="Kumar M."/>
            <person name="Stam H."/>
            <person name="van den Berg M.A."/>
            <person name="Pel H.J."/>
        </authorList>
    </citation>
    <scope>NUCLEOTIDE SEQUENCE [LARGE SCALE GENOMIC DNA]</scope>
    <source>
        <strain evidence="3 4">CBS 393.64</strain>
    </source>
</reference>
<dbReference type="SMART" id="SM00535">
    <property type="entry name" value="RIBOc"/>
    <property type="match status" value="1"/>
</dbReference>